<dbReference type="Pfam" id="PF01210">
    <property type="entry name" value="NAD_Gly3P_dh_N"/>
    <property type="match status" value="1"/>
</dbReference>
<evidence type="ECO:0000256" key="7">
    <source>
        <dbReference type="RuleBase" id="RU000437"/>
    </source>
</evidence>
<evidence type="ECO:0000259" key="10">
    <source>
        <dbReference type="Pfam" id="PF07479"/>
    </source>
</evidence>
<dbReference type="EC" id="1.1.1.94" evidence="8"/>
<keyword evidence="2" id="KW-0444">Lipid biosynthesis</keyword>
<dbReference type="Pfam" id="PF07479">
    <property type="entry name" value="NAD_Gly3P_dh_C"/>
    <property type="match status" value="1"/>
</dbReference>
<comment type="caution">
    <text evidence="11">The sequence shown here is derived from an EMBL/GenBank/DDBJ whole genome shotgun (WGS) entry which is preliminary data.</text>
</comment>
<evidence type="ECO:0000256" key="2">
    <source>
        <dbReference type="ARBA" id="ARBA00022516"/>
    </source>
</evidence>
<dbReference type="EMBL" id="JACRDE010000238">
    <property type="protein sequence ID" value="MBI5249590.1"/>
    <property type="molecule type" value="Genomic_DNA"/>
</dbReference>
<keyword evidence="4" id="KW-0443">Lipid metabolism</keyword>
<evidence type="ECO:0000256" key="8">
    <source>
        <dbReference type="RuleBase" id="RU000439"/>
    </source>
</evidence>
<dbReference type="GO" id="GO:0046168">
    <property type="term" value="P:glycerol-3-phosphate catabolic process"/>
    <property type="evidence" value="ECO:0007669"/>
    <property type="project" value="InterPro"/>
</dbReference>
<evidence type="ECO:0000259" key="9">
    <source>
        <dbReference type="Pfam" id="PF01210"/>
    </source>
</evidence>
<evidence type="ECO:0000313" key="11">
    <source>
        <dbReference type="EMBL" id="MBI5249590.1"/>
    </source>
</evidence>
<evidence type="ECO:0000256" key="6">
    <source>
        <dbReference type="ARBA" id="ARBA00023264"/>
    </source>
</evidence>
<reference evidence="11" key="1">
    <citation type="submission" date="2020-07" db="EMBL/GenBank/DDBJ databases">
        <title>Huge and variable diversity of episymbiotic CPR bacteria and DPANN archaea in groundwater ecosystems.</title>
        <authorList>
            <person name="He C.Y."/>
            <person name="Keren R."/>
            <person name="Whittaker M."/>
            <person name="Farag I.F."/>
            <person name="Doudna J."/>
            <person name="Cate J.H.D."/>
            <person name="Banfield J.F."/>
        </authorList>
    </citation>
    <scope>NUCLEOTIDE SEQUENCE</scope>
    <source>
        <strain evidence="11">NC_groundwater_1664_Pr3_B-0.1um_52_9</strain>
    </source>
</reference>
<dbReference type="SUPFAM" id="SSF51735">
    <property type="entry name" value="NAD(P)-binding Rossmann-fold domains"/>
    <property type="match status" value="1"/>
</dbReference>
<dbReference type="PANTHER" id="PTHR11728:SF1">
    <property type="entry name" value="GLYCEROL-3-PHOSPHATE DEHYDROGENASE [NAD(+)] 2, CHLOROPLASTIC"/>
    <property type="match status" value="1"/>
</dbReference>
<gene>
    <name evidence="11" type="ORF">HY912_08855</name>
</gene>
<dbReference type="AlphaFoldDB" id="A0A9D6V024"/>
<dbReference type="PRINTS" id="PR00077">
    <property type="entry name" value="GPDHDRGNASE"/>
</dbReference>
<dbReference type="GO" id="GO:0047952">
    <property type="term" value="F:glycerol-3-phosphate dehydrogenase [NAD(P)+] activity"/>
    <property type="evidence" value="ECO:0007669"/>
    <property type="project" value="UniProtKB-EC"/>
</dbReference>
<name>A0A9D6V024_9BACT</name>
<dbReference type="Gene3D" id="1.10.1040.10">
    <property type="entry name" value="N-(1-d-carboxylethyl)-l-norvaline Dehydrogenase, domain 2"/>
    <property type="match status" value="1"/>
</dbReference>
<comment type="similarity">
    <text evidence="1 7">Belongs to the NAD-dependent glycerol-3-phosphate dehydrogenase family.</text>
</comment>
<dbReference type="GO" id="GO:0005829">
    <property type="term" value="C:cytosol"/>
    <property type="evidence" value="ECO:0007669"/>
    <property type="project" value="TreeGrafter"/>
</dbReference>
<evidence type="ECO:0000256" key="3">
    <source>
        <dbReference type="ARBA" id="ARBA00023002"/>
    </source>
</evidence>
<dbReference type="PANTHER" id="PTHR11728">
    <property type="entry name" value="GLYCEROL-3-PHOSPHATE DEHYDROGENASE"/>
    <property type="match status" value="1"/>
</dbReference>
<dbReference type="InterPro" id="IPR013328">
    <property type="entry name" value="6PGD_dom2"/>
</dbReference>
<dbReference type="InterPro" id="IPR011128">
    <property type="entry name" value="G3P_DH_NAD-dep_N"/>
</dbReference>
<dbReference type="InterPro" id="IPR006168">
    <property type="entry name" value="G3P_DH_NAD-dep"/>
</dbReference>
<dbReference type="InterPro" id="IPR006109">
    <property type="entry name" value="G3P_DH_NAD-dep_C"/>
</dbReference>
<protein>
    <recommendedName>
        <fullName evidence="8">Glycerol-3-phosphate dehydrogenase</fullName>
        <ecNumber evidence="8">1.1.1.94</ecNumber>
    </recommendedName>
</protein>
<evidence type="ECO:0000256" key="1">
    <source>
        <dbReference type="ARBA" id="ARBA00011009"/>
    </source>
</evidence>
<dbReference type="GO" id="GO:0008654">
    <property type="term" value="P:phospholipid biosynthetic process"/>
    <property type="evidence" value="ECO:0007669"/>
    <property type="project" value="UniProtKB-KW"/>
</dbReference>
<sequence>MTLRRAIQLFESHEGFRQFKRTLASSAPVPLDSRFLRDRALTLAEKHEPKGDKNELDWALSEFSVSVDSKNFQQISAMLAFIAKTLFRDVSKPVPQKTRRKILEFDGPRYFFVGHTSYFDYALTSQLIGKMGIPAPVVHATGSLTKGWVSNWLKGFRSLTIPKSMSPVQHRAYSWFSAALAESAETQVLFARTSRYTVRSRDGILREPYVPHGVLAGVKASGKAMIVPVSISYEAVPEDAHLTYSPFFPLLSMFPRRWSVLLPVLLGLGNSNKIFRGLDGVFGDVSVDVGEPFELTNDDSLTLQRISHRAIEEIARNKLIHPTQLVARVMPGGEWIDIKTLRQNVEKEVENVTGFFRTRYRKEPPFHPIITSDLPAAINRGLKLLTRRRAVTRSIFRRAYAARKPSLLRFYAYHADRRIYPLSGRNTLTVVNAGVWGYTLALHIGLNLLKKEELSETSLILYDSREDLIEKLTVEGRHPWHFKEIALPRSVRPEADLLAAVGDTSLILLVTPSKYFHSTLIKVLEVAPDGSDLVIATKGFIPETALLPCQTARQEMERFGKRMRISVLSGANLAHEIVQGGACVTQIACEHYETFERLLPLLETSKFRVVYSGDVIGTTLAAALKNVYAIGFGLLEGSKRAPENFLATYSTLVTAEIRNFGLLLGASLETFDAESQVWMADLLATCRGGRSAQFGHDLAAMEEKPGKARPARLLLEQYRKKKIAIEGFEAARYANRIATQRGFHPPILGEIYAILHGGKQIDMDGFIEKCLDALSHKIGHPSPSSIRPRSNRF</sequence>
<dbReference type="SUPFAM" id="SSF48179">
    <property type="entry name" value="6-phosphogluconate dehydrogenase C-terminal domain-like"/>
    <property type="match status" value="1"/>
</dbReference>
<evidence type="ECO:0000256" key="4">
    <source>
        <dbReference type="ARBA" id="ARBA00023098"/>
    </source>
</evidence>
<accession>A0A9D6V024</accession>
<dbReference type="Proteomes" id="UP000807825">
    <property type="component" value="Unassembled WGS sequence"/>
</dbReference>
<feature type="domain" description="Glycerol-3-phosphate dehydrogenase NAD-dependent C-terminal" evidence="10">
    <location>
        <begin position="614"/>
        <end position="761"/>
    </location>
</feature>
<organism evidence="11 12">
    <name type="scientific">Desulfomonile tiedjei</name>
    <dbReference type="NCBI Taxonomy" id="2358"/>
    <lineage>
        <taxon>Bacteria</taxon>
        <taxon>Pseudomonadati</taxon>
        <taxon>Thermodesulfobacteriota</taxon>
        <taxon>Desulfomonilia</taxon>
        <taxon>Desulfomonilales</taxon>
        <taxon>Desulfomonilaceae</taxon>
        <taxon>Desulfomonile</taxon>
    </lineage>
</organism>
<keyword evidence="7" id="KW-0520">NAD</keyword>
<feature type="domain" description="Glycerol-3-phosphate dehydrogenase NAD-dependent N-terminal" evidence="9">
    <location>
        <begin position="429"/>
        <end position="593"/>
    </location>
</feature>
<dbReference type="InterPro" id="IPR008927">
    <property type="entry name" value="6-PGluconate_DH-like_C_sf"/>
</dbReference>
<dbReference type="GO" id="GO:0051287">
    <property type="term" value="F:NAD binding"/>
    <property type="evidence" value="ECO:0007669"/>
    <property type="project" value="InterPro"/>
</dbReference>
<dbReference type="Gene3D" id="3.40.50.720">
    <property type="entry name" value="NAD(P)-binding Rossmann-like Domain"/>
    <property type="match status" value="1"/>
</dbReference>
<comment type="catalytic activity">
    <reaction evidence="8">
        <text>sn-glycerol 3-phosphate + NADP(+) = dihydroxyacetone phosphate + NADPH + H(+)</text>
        <dbReference type="Rhea" id="RHEA:11096"/>
        <dbReference type="ChEBI" id="CHEBI:15378"/>
        <dbReference type="ChEBI" id="CHEBI:57597"/>
        <dbReference type="ChEBI" id="CHEBI:57642"/>
        <dbReference type="ChEBI" id="CHEBI:57783"/>
        <dbReference type="ChEBI" id="CHEBI:58349"/>
        <dbReference type="EC" id="1.1.1.94"/>
    </reaction>
</comment>
<evidence type="ECO:0000313" key="12">
    <source>
        <dbReference type="Proteomes" id="UP000807825"/>
    </source>
</evidence>
<dbReference type="GO" id="GO:0005975">
    <property type="term" value="P:carbohydrate metabolic process"/>
    <property type="evidence" value="ECO:0007669"/>
    <property type="project" value="InterPro"/>
</dbReference>
<keyword evidence="3 7" id="KW-0560">Oxidoreductase</keyword>
<keyword evidence="6" id="KW-1208">Phospholipid metabolism</keyword>
<evidence type="ECO:0000256" key="5">
    <source>
        <dbReference type="ARBA" id="ARBA00023209"/>
    </source>
</evidence>
<proteinExistence type="inferred from homology"/>
<dbReference type="InterPro" id="IPR036291">
    <property type="entry name" value="NAD(P)-bd_dom_sf"/>
</dbReference>
<keyword evidence="5" id="KW-0594">Phospholipid biosynthesis</keyword>